<proteinExistence type="predicted"/>
<evidence type="ECO:0000313" key="2">
    <source>
        <dbReference type="Proteomes" id="UP001214415"/>
    </source>
</evidence>
<keyword evidence="2" id="KW-1185">Reference proteome</keyword>
<dbReference type="AlphaFoldDB" id="A0AAF0IX74"/>
<organism evidence="1 2">
    <name type="scientific">Malassezia equina</name>
    <dbReference type="NCBI Taxonomy" id="1381935"/>
    <lineage>
        <taxon>Eukaryota</taxon>
        <taxon>Fungi</taxon>
        <taxon>Dikarya</taxon>
        <taxon>Basidiomycota</taxon>
        <taxon>Ustilaginomycotina</taxon>
        <taxon>Malasseziomycetes</taxon>
        <taxon>Malasseziales</taxon>
        <taxon>Malasseziaceae</taxon>
        <taxon>Malassezia</taxon>
    </lineage>
</organism>
<accession>A0AAF0IX74</accession>
<dbReference type="EMBL" id="CP119900">
    <property type="protein sequence ID" value="WFD21564.1"/>
    <property type="molecule type" value="Genomic_DNA"/>
</dbReference>
<name>A0AAF0IX74_9BASI</name>
<protein>
    <submittedName>
        <fullName evidence="1">Uncharacterized protein</fullName>
    </submittedName>
</protein>
<reference evidence="1" key="1">
    <citation type="submission" date="2023-03" db="EMBL/GenBank/DDBJ databases">
        <title>Mating type loci evolution in Malassezia.</title>
        <authorList>
            <person name="Coelho M.A."/>
        </authorList>
    </citation>
    <scope>NUCLEOTIDE SEQUENCE</scope>
    <source>
        <strain evidence="1">CBS 12830</strain>
    </source>
</reference>
<sequence>MSMGALLNLQMDTDIVKQKMRASDVVNIVVAVLGSSPFVESAEWGMECHIMAWQTAEWAFRLIEDLLSDTEAIHWTPESASGLFQPILHLQQAVDTNINDDIVEYQISMTDSIASILDHESRNPSFCLVLLPESGSAPFHTLLTLNQELFMPSIWHSISDDQTSSLATEAQEALGHLKKAMTHAIIATASEDANP</sequence>
<dbReference type="Proteomes" id="UP001214415">
    <property type="component" value="Chromosome 1"/>
</dbReference>
<gene>
    <name evidence="1" type="ORF">MEQU1_000217</name>
</gene>
<evidence type="ECO:0000313" key="1">
    <source>
        <dbReference type="EMBL" id="WFD21564.1"/>
    </source>
</evidence>